<comment type="caution">
    <text evidence="1">The sequence shown here is derived from an EMBL/GenBank/DDBJ whole genome shotgun (WGS) entry which is preliminary data.</text>
</comment>
<organism evidence="1 2">
    <name type="scientific">Leptospira interrogans str. UI 12621</name>
    <dbReference type="NCBI Taxonomy" id="1049937"/>
    <lineage>
        <taxon>Bacteria</taxon>
        <taxon>Pseudomonadati</taxon>
        <taxon>Spirochaetota</taxon>
        <taxon>Spirochaetia</taxon>
        <taxon>Leptospirales</taxon>
        <taxon>Leptospiraceae</taxon>
        <taxon>Leptospira</taxon>
    </lineage>
</organism>
<sequence>MFRCKIPSETVINRKGICVKIHRWFSVRFLYIFKYMGCSLKKVKQFLKNPKVGFPKFIREN</sequence>
<gene>
    <name evidence="1" type="ORF">LEP1GSC104_2050</name>
</gene>
<evidence type="ECO:0000313" key="1">
    <source>
        <dbReference type="EMBL" id="EKO27280.1"/>
    </source>
</evidence>
<dbReference type="AlphaFoldDB" id="A0A0F6HFX8"/>
<evidence type="ECO:0000313" key="2">
    <source>
        <dbReference type="Proteomes" id="UP000006324"/>
    </source>
</evidence>
<reference evidence="1 2" key="1">
    <citation type="submission" date="2012-09" db="EMBL/GenBank/DDBJ databases">
        <authorList>
            <person name="Harkins D.M."/>
            <person name="Durkin A.S."/>
            <person name="Brinkac L.M."/>
            <person name="Selengut J.D."/>
            <person name="Sanka R."/>
            <person name="DePew J."/>
            <person name="Purushe J."/>
            <person name="Chanthongthip A."/>
            <person name="Lattana O."/>
            <person name="Phetsouvanh R."/>
            <person name="Newton P.N."/>
            <person name="Vinetz J.M."/>
            <person name="Sutton G.G."/>
            <person name="Nelson W.C."/>
            <person name="Fouts D.E."/>
        </authorList>
    </citation>
    <scope>NUCLEOTIDE SEQUENCE [LARGE SCALE GENOMIC DNA]</scope>
    <source>
        <strain evidence="1 2">UI 12621</strain>
    </source>
</reference>
<proteinExistence type="predicted"/>
<dbReference type="EMBL" id="AHNQ02000003">
    <property type="protein sequence ID" value="EKO27280.1"/>
    <property type="molecule type" value="Genomic_DNA"/>
</dbReference>
<protein>
    <submittedName>
        <fullName evidence="1">Uncharacterized protein</fullName>
    </submittedName>
</protein>
<dbReference type="Proteomes" id="UP000006324">
    <property type="component" value="Unassembled WGS sequence"/>
</dbReference>
<accession>A0A0F6HFX8</accession>
<name>A0A0F6HFX8_LEPIR</name>